<comment type="caution">
    <text evidence="1">The sequence shown here is derived from an EMBL/GenBank/DDBJ whole genome shotgun (WGS) entry which is preliminary data.</text>
</comment>
<dbReference type="OrthoDB" id="514562at2"/>
<dbReference type="Proteomes" id="UP000053372">
    <property type="component" value="Unassembled WGS sequence"/>
</dbReference>
<evidence type="ECO:0008006" key="3">
    <source>
        <dbReference type="Google" id="ProtNLM"/>
    </source>
</evidence>
<organism evidence="1 2">
    <name type="scientific">Mastigocoleus testarum BC008</name>
    <dbReference type="NCBI Taxonomy" id="371196"/>
    <lineage>
        <taxon>Bacteria</taxon>
        <taxon>Bacillati</taxon>
        <taxon>Cyanobacteriota</taxon>
        <taxon>Cyanophyceae</taxon>
        <taxon>Nostocales</taxon>
        <taxon>Hapalosiphonaceae</taxon>
        <taxon>Mastigocoleus</taxon>
    </lineage>
</organism>
<proteinExistence type="predicted"/>
<dbReference type="Gene3D" id="3.10.450.50">
    <property type="match status" value="1"/>
</dbReference>
<dbReference type="RefSeq" id="WP_027843521.1">
    <property type="nucleotide sequence ID" value="NZ_LMTZ01000105.1"/>
</dbReference>
<dbReference type="AlphaFoldDB" id="A0A0V7ZMT9"/>
<sequence>MITNTAGRKFFDEHIQYLLVKDVAGMVKNTYTQDAILYNAFPFLDTPPPNVIKGQEELIKVFNAYLDYQGDIQVDSLYNFLETEDVISFQATITSPKTGKWAVGDVWLMQGGKISRHIGFAHSL</sequence>
<protein>
    <recommendedName>
        <fullName evidence="3">SnoaL-like domain-containing protein</fullName>
    </recommendedName>
</protein>
<name>A0A0V7ZMT9_9CYAN</name>
<accession>A0A0V7ZMT9</accession>
<dbReference type="SUPFAM" id="SSF54427">
    <property type="entry name" value="NTF2-like"/>
    <property type="match status" value="1"/>
</dbReference>
<dbReference type="InterPro" id="IPR032710">
    <property type="entry name" value="NTF2-like_dom_sf"/>
</dbReference>
<evidence type="ECO:0000313" key="1">
    <source>
        <dbReference type="EMBL" id="KST65710.1"/>
    </source>
</evidence>
<reference evidence="1 2" key="1">
    <citation type="journal article" date="2015" name="Genome Announc.">
        <title>Draft Genome of the Euendolithic (true boring) Cyanobacterium Mastigocoleus testarum strain BC008.</title>
        <authorList>
            <person name="Guida B.S."/>
            <person name="Garcia-Pichel F."/>
        </authorList>
    </citation>
    <scope>NUCLEOTIDE SEQUENCE [LARGE SCALE GENOMIC DNA]</scope>
    <source>
        <strain evidence="1 2">BC008</strain>
    </source>
</reference>
<keyword evidence="2" id="KW-1185">Reference proteome</keyword>
<gene>
    <name evidence="1" type="ORF">BC008_22295</name>
</gene>
<evidence type="ECO:0000313" key="2">
    <source>
        <dbReference type="Proteomes" id="UP000053372"/>
    </source>
</evidence>
<dbReference type="EMBL" id="LMTZ01000105">
    <property type="protein sequence ID" value="KST65710.1"/>
    <property type="molecule type" value="Genomic_DNA"/>
</dbReference>